<organism evidence="6 7">
    <name type="scientific">Solidesulfovibrio carbinoliphilus subsp. oakridgensis</name>
    <dbReference type="NCBI Taxonomy" id="694327"/>
    <lineage>
        <taxon>Bacteria</taxon>
        <taxon>Pseudomonadati</taxon>
        <taxon>Thermodesulfobacteriota</taxon>
        <taxon>Desulfovibrionia</taxon>
        <taxon>Desulfovibrionales</taxon>
        <taxon>Desulfovibrionaceae</taxon>
        <taxon>Solidesulfovibrio</taxon>
    </lineage>
</organism>
<sequence>MTRRILCIDGGGILGLIPALVLAEIEARAGRLAGSLFDLVAGTSTGGIIACAVAAGIPAGRVVDLYRQRGKDIFSRSWRHRLASGFGLLGPRYGAEGIEAALDDVFGDRKLSDCALDLLIPAYDIEARCSVLFKSAKASDSRRDYYLRDVCRATSAAPTYFPPARINSLAGEEATLVDGGIYANNPAACALAQAAKAGSIGDVAMVSLGTGQLTRPYLYEAAQGWGLAAWVRPLLDCMFDGQSDTAAHQCQALLGDRAIRLQPALPRDLAMDDAGESALATLEAIARGLIADQDALLDKICEMALPKAAAA</sequence>
<dbReference type="Gene3D" id="3.40.1090.10">
    <property type="entry name" value="Cytosolic phospholipase A2 catalytic domain"/>
    <property type="match status" value="1"/>
</dbReference>
<keyword evidence="4" id="KW-0472">Membrane</keyword>
<dbReference type="Proteomes" id="UP000004662">
    <property type="component" value="Chromosome"/>
</dbReference>
<dbReference type="GO" id="GO:0016042">
    <property type="term" value="P:lipid catabolic process"/>
    <property type="evidence" value="ECO:0007669"/>
    <property type="project" value="UniProtKB-UniRule"/>
</dbReference>
<evidence type="ECO:0000256" key="2">
    <source>
        <dbReference type="ARBA" id="ARBA00023098"/>
    </source>
</evidence>
<dbReference type="GO" id="GO:0004620">
    <property type="term" value="F:phospholipase activity"/>
    <property type="evidence" value="ECO:0007669"/>
    <property type="project" value="TreeGrafter"/>
</dbReference>
<feature type="active site" description="Nucleophile" evidence="3">
    <location>
        <position position="44"/>
    </location>
</feature>
<proteinExistence type="inferred from homology"/>
<feature type="domain" description="PNPLA" evidence="5">
    <location>
        <begin position="6"/>
        <end position="191"/>
    </location>
</feature>
<dbReference type="GO" id="GO:0047372">
    <property type="term" value="F:monoacylglycerol lipase activity"/>
    <property type="evidence" value="ECO:0007669"/>
    <property type="project" value="TreeGrafter"/>
</dbReference>
<feature type="short sequence motif" description="GXSXG" evidence="3">
    <location>
        <begin position="42"/>
        <end position="46"/>
    </location>
</feature>
<name>G7Q8S9_9BACT</name>
<keyword evidence="4" id="KW-1133">Transmembrane helix</keyword>
<dbReference type="InterPro" id="IPR016035">
    <property type="entry name" value="Acyl_Trfase/lysoPLipase"/>
</dbReference>
<dbReference type="RefSeq" id="WP_009180815.1">
    <property type="nucleotide sequence ID" value="NZ_CM001368.1"/>
</dbReference>
<dbReference type="STRING" id="694327.DFW101_1407"/>
<dbReference type="PROSITE" id="PS51635">
    <property type="entry name" value="PNPLA"/>
    <property type="match status" value="1"/>
</dbReference>
<evidence type="ECO:0000256" key="3">
    <source>
        <dbReference type="PROSITE-ProRule" id="PRU01161"/>
    </source>
</evidence>
<dbReference type="PANTHER" id="PTHR32176:SF92">
    <property type="entry name" value="XYLOSE ISOMERASE"/>
    <property type="match status" value="1"/>
</dbReference>
<dbReference type="EMBL" id="CM001368">
    <property type="protein sequence ID" value="EHJ47415.1"/>
    <property type="molecule type" value="Genomic_DNA"/>
</dbReference>
<dbReference type="OrthoDB" id="9807112at2"/>
<dbReference type="NCBIfam" id="NF041079">
    <property type="entry name" value="CBASS_lipase"/>
    <property type="match status" value="1"/>
</dbReference>
<keyword evidence="7" id="KW-1185">Reference proteome</keyword>
<dbReference type="SUPFAM" id="SSF52151">
    <property type="entry name" value="FabD/lysophospholipase-like"/>
    <property type="match status" value="1"/>
</dbReference>
<evidence type="ECO:0000256" key="1">
    <source>
        <dbReference type="ARBA" id="ARBA00010240"/>
    </source>
</evidence>
<keyword evidence="2 3" id="KW-0443">Lipid metabolism</keyword>
<feature type="transmembrane region" description="Helical" evidence="4">
    <location>
        <begin position="39"/>
        <end position="59"/>
    </location>
</feature>
<keyword evidence="3" id="KW-0378">Hydrolase</keyword>
<evidence type="ECO:0000256" key="4">
    <source>
        <dbReference type="SAM" id="Phobius"/>
    </source>
</evidence>
<dbReference type="InterPro" id="IPR002641">
    <property type="entry name" value="PNPLA_dom"/>
</dbReference>
<comment type="similarity">
    <text evidence="1">Belongs to the patatin family.</text>
</comment>
<evidence type="ECO:0000313" key="6">
    <source>
        <dbReference type="EMBL" id="EHJ47415.1"/>
    </source>
</evidence>
<protein>
    <submittedName>
        <fullName evidence="6">Patatin</fullName>
    </submittedName>
</protein>
<dbReference type="HOGENOM" id="CLU_000288_144_9_7"/>
<dbReference type="AlphaFoldDB" id="G7Q8S9"/>
<feature type="active site" description="Proton acceptor" evidence="3">
    <location>
        <position position="178"/>
    </location>
</feature>
<keyword evidence="4" id="KW-0812">Transmembrane</keyword>
<keyword evidence="3" id="KW-0442">Lipid degradation</keyword>
<evidence type="ECO:0000259" key="5">
    <source>
        <dbReference type="PROSITE" id="PS51635"/>
    </source>
</evidence>
<dbReference type="Pfam" id="PF01734">
    <property type="entry name" value="Patatin"/>
    <property type="match status" value="1"/>
</dbReference>
<evidence type="ECO:0000313" key="7">
    <source>
        <dbReference type="Proteomes" id="UP000004662"/>
    </source>
</evidence>
<accession>G7Q8S9</accession>
<gene>
    <name evidence="6" type="ORF">DFW101_1407</name>
</gene>
<dbReference type="PANTHER" id="PTHR32176">
    <property type="entry name" value="XYLOSE ISOMERASE"/>
    <property type="match status" value="1"/>
</dbReference>
<reference evidence="7" key="1">
    <citation type="journal article" date="2015" name="Genome Announc.">
        <title>High-Quality Draft Genome Sequence of Desulfovibrio carbinoliphilus FW-101-2B, an Organic Acid-Oxidizing Sulfate-Reducing Bacterium Isolated from Uranium(VI)-Contaminated Groundwater.</title>
        <authorList>
            <person name="Ramsay B.D."/>
            <person name="Hwang C."/>
            <person name="Woo H.L."/>
            <person name="Carroll S.L."/>
            <person name="Lucas S."/>
            <person name="Han J."/>
            <person name="Lapidus A.L."/>
            <person name="Cheng J.F."/>
            <person name="Goodwin L.A."/>
            <person name="Pitluck S."/>
            <person name="Peters L."/>
            <person name="Chertkov O."/>
            <person name="Held B."/>
            <person name="Detter J.C."/>
            <person name="Han C.S."/>
            <person name="Tapia R."/>
            <person name="Land M.L."/>
            <person name="Hauser L.J."/>
            <person name="Kyrpides N.C."/>
            <person name="Ivanova N.N."/>
            <person name="Mikhailova N."/>
            <person name="Pagani I."/>
            <person name="Woyke T."/>
            <person name="Arkin A.P."/>
            <person name="Dehal P."/>
            <person name="Chivian D."/>
            <person name="Criddle C.S."/>
            <person name="Wu W."/>
            <person name="Chakraborty R."/>
            <person name="Hazen T.C."/>
            <person name="Fields M.W."/>
        </authorList>
    </citation>
    <scope>NUCLEOTIDE SEQUENCE [LARGE SCALE GENOMIC DNA]</scope>
    <source>
        <strain evidence="7">FW-101-2B</strain>
    </source>
</reference>
<feature type="short sequence motif" description="DGA/G" evidence="3">
    <location>
        <begin position="178"/>
        <end position="180"/>
    </location>
</feature>
<dbReference type="eggNOG" id="COG3621">
    <property type="taxonomic scope" value="Bacteria"/>
</dbReference>
<feature type="short sequence motif" description="GXGXXG" evidence="3">
    <location>
        <begin position="10"/>
        <end position="15"/>
    </location>
</feature>